<evidence type="ECO:0000313" key="8">
    <source>
        <dbReference type="Proteomes" id="UP001501414"/>
    </source>
</evidence>
<evidence type="ECO:0000256" key="3">
    <source>
        <dbReference type="ARBA" id="ARBA00023002"/>
    </source>
</evidence>
<dbReference type="EMBL" id="BAAAJK010000006">
    <property type="protein sequence ID" value="GAA1386519.1"/>
    <property type="molecule type" value="Genomic_DNA"/>
</dbReference>
<keyword evidence="3" id="KW-0560">Oxidoreductase</keyword>
<dbReference type="PANTHER" id="PTHR44379">
    <property type="entry name" value="OXIDOREDUCTASE WITH IRON-SULFUR SUBUNIT"/>
    <property type="match status" value="1"/>
</dbReference>
<protein>
    <submittedName>
        <fullName evidence="7">(2Fe-2S)-binding protein</fullName>
    </submittedName>
</protein>
<dbReference type="PROSITE" id="PS51085">
    <property type="entry name" value="2FE2S_FER_2"/>
    <property type="match status" value="1"/>
</dbReference>
<dbReference type="InterPro" id="IPR051452">
    <property type="entry name" value="Diverse_Oxidoreductases"/>
</dbReference>
<dbReference type="Pfam" id="PF00111">
    <property type="entry name" value="Fer2"/>
    <property type="match status" value="1"/>
</dbReference>
<gene>
    <name evidence="7" type="ORF">GCM10009613_20600</name>
</gene>
<evidence type="ECO:0000313" key="7">
    <source>
        <dbReference type="EMBL" id="GAA1386519.1"/>
    </source>
</evidence>
<keyword evidence="2" id="KW-0479">Metal-binding</keyword>
<dbReference type="PANTHER" id="PTHR44379:SF8">
    <property type="entry name" value="XANTHINE DEHYDROGENASE IRON-SULFUR-BINDING SUBUNIT XDHC-RELATED"/>
    <property type="match status" value="1"/>
</dbReference>
<dbReference type="CDD" id="cd00207">
    <property type="entry name" value="fer2"/>
    <property type="match status" value="1"/>
</dbReference>
<evidence type="ECO:0000256" key="4">
    <source>
        <dbReference type="ARBA" id="ARBA00023004"/>
    </source>
</evidence>
<sequence length="173" mass="18005">MTAPTSPTAGPAGPAGSRRVTVTVNGTQHTLAVPAHRTLLEALRDELDLPGSKSCCAEGECGACTVLLDGRAVNACLVLCLEVEGHEVTTIEGLSRDGLTDLQQEFLAAGAVQCGFCIPGQVVSAEYLLRTTPDPTEPQIRDALAGNLCRCAGYQRIVCAVRATADRRAAADD</sequence>
<dbReference type="Gene3D" id="3.10.20.30">
    <property type="match status" value="1"/>
</dbReference>
<reference evidence="7 8" key="1">
    <citation type="journal article" date="2019" name="Int. J. Syst. Evol. Microbiol.">
        <title>The Global Catalogue of Microorganisms (GCM) 10K type strain sequencing project: providing services to taxonomists for standard genome sequencing and annotation.</title>
        <authorList>
            <consortium name="The Broad Institute Genomics Platform"/>
            <consortium name="The Broad Institute Genome Sequencing Center for Infectious Disease"/>
            <person name="Wu L."/>
            <person name="Ma J."/>
        </authorList>
    </citation>
    <scope>NUCLEOTIDE SEQUENCE [LARGE SCALE GENOMIC DNA]</scope>
    <source>
        <strain evidence="7 8">JCM 11896</strain>
    </source>
</reference>
<dbReference type="InterPro" id="IPR002888">
    <property type="entry name" value="2Fe-2S-bd"/>
</dbReference>
<dbReference type="SUPFAM" id="SSF54292">
    <property type="entry name" value="2Fe-2S ferredoxin-like"/>
    <property type="match status" value="1"/>
</dbReference>
<evidence type="ECO:0000256" key="5">
    <source>
        <dbReference type="ARBA" id="ARBA00023014"/>
    </source>
</evidence>
<keyword evidence="4" id="KW-0408">Iron</keyword>
<evidence type="ECO:0000259" key="6">
    <source>
        <dbReference type="PROSITE" id="PS51085"/>
    </source>
</evidence>
<evidence type="ECO:0000256" key="1">
    <source>
        <dbReference type="ARBA" id="ARBA00022714"/>
    </source>
</evidence>
<dbReference type="SUPFAM" id="SSF47741">
    <property type="entry name" value="CO dehydrogenase ISP C-domain like"/>
    <property type="match status" value="1"/>
</dbReference>
<dbReference type="InterPro" id="IPR036884">
    <property type="entry name" value="2Fe-2S-bd_dom_sf"/>
</dbReference>
<keyword evidence="8" id="KW-1185">Reference proteome</keyword>
<proteinExistence type="predicted"/>
<dbReference type="Gene3D" id="1.10.150.120">
    <property type="entry name" value="[2Fe-2S]-binding domain"/>
    <property type="match status" value="1"/>
</dbReference>
<dbReference type="InterPro" id="IPR006058">
    <property type="entry name" value="2Fe2S_fd_BS"/>
</dbReference>
<dbReference type="InterPro" id="IPR001041">
    <property type="entry name" value="2Fe-2S_ferredoxin-type"/>
</dbReference>
<keyword evidence="1" id="KW-0001">2Fe-2S</keyword>
<evidence type="ECO:0000256" key="2">
    <source>
        <dbReference type="ARBA" id="ARBA00022723"/>
    </source>
</evidence>
<accession>A0ABN1XP90</accession>
<keyword evidence="5" id="KW-0411">Iron-sulfur</keyword>
<organism evidence="7 8">
    <name type="scientific">Pseudonocardia kongjuensis</name>
    <dbReference type="NCBI Taxonomy" id="102227"/>
    <lineage>
        <taxon>Bacteria</taxon>
        <taxon>Bacillati</taxon>
        <taxon>Actinomycetota</taxon>
        <taxon>Actinomycetes</taxon>
        <taxon>Pseudonocardiales</taxon>
        <taxon>Pseudonocardiaceae</taxon>
        <taxon>Pseudonocardia</taxon>
    </lineage>
</organism>
<dbReference type="PROSITE" id="PS00197">
    <property type="entry name" value="2FE2S_FER_1"/>
    <property type="match status" value="1"/>
</dbReference>
<dbReference type="InterPro" id="IPR012675">
    <property type="entry name" value="Beta-grasp_dom_sf"/>
</dbReference>
<dbReference type="InterPro" id="IPR036010">
    <property type="entry name" value="2Fe-2S_ferredoxin-like_sf"/>
</dbReference>
<feature type="domain" description="2Fe-2S ferredoxin-type" evidence="6">
    <location>
        <begin position="18"/>
        <end position="94"/>
    </location>
</feature>
<dbReference type="Proteomes" id="UP001501414">
    <property type="component" value="Unassembled WGS sequence"/>
</dbReference>
<comment type="caution">
    <text evidence="7">The sequence shown here is derived from an EMBL/GenBank/DDBJ whole genome shotgun (WGS) entry which is preliminary data.</text>
</comment>
<name>A0ABN1XP90_9PSEU</name>
<dbReference type="Pfam" id="PF01799">
    <property type="entry name" value="Fer2_2"/>
    <property type="match status" value="1"/>
</dbReference>